<evidence type="ECO:0000313" key="1">
    <source>
        <dbReference type="EMBL" id="RMJ01838.1"/>
    </source>
</evidence>
<accession>A0A3M2R973</accession>
<evidence type="ECO:0008006" key="3">
    <source>
        <dbReference type="Google" id="ProtNLM"/>
    </source>
</evidence>
<name>A0A3M2R973_9GAMM</name>
<dbReference type="OrthoDB" id="6363842at2"/>
<keyword evidence="2" id="KW-1185">Reference proteome</keyword>
<dbReference type="AlphaFoldDB" id="A0A3M2R973"/>
<organism evidence="1 2">
    <name type="scientific">Marinobacter litoralis</name>
    <dbReference type="NCBI Taxonomy" id="187981"/>
    <lineage>
        <taxon>Bacteria</taxon>
        <taxon>Pseudomonadati</taxon>
        <taxon>Pseudomonadota</taxon>
        <taxon>Gammaproteobacteria</taxon>
        <taxon>Pseudomonadales</taxon>
        <taxon>Marinobacteraceae</taxon>
        <taxon>Marinobacter</taxon>
    </lineage>
</organism>
<protein>
    <recommendedName>
        <fullName evidence="3">DUF2057 domain-containing protein</fullName>
    </recommendedName>
</protein>
<gene>
    <name evidence="1" type="ORF">DOQ08_03117</name>
</gene>
<dbReference type="InterPro" id="IPR018635">
    <property type="entry name" value="UPF0319"/>
</dbReference>
<proteinExistence type="predicted"/>
<dbReference type="Proteomes" id="UP000265903">
    <property type="component" value="Unassembled WGS sequence"/>
</dbReference>
<comment type="caution">
    <text evidence="1">The sequence shown here is derived from an EMBL/GenBank/DDBJ whole genome shotgun (WGS) entry which is preliminary data.</text>
</comment>
<dbReference type="EMBL" id="QMDL01000005">
    <property type="protein sequence ID" value="RMJ01838.1"/>
    <property type="molecule type" value="Genomic_DNA"/>
</dbReference>
<reference evidence="1 2" key="1">
    <citation type="submission" date="2018-08" db="EMBL/GenBank/DDBJ databases">
        <title>Whole Genome Sequence of the Moderate Halophilic Marine Bacterium Marinobacter litoralis Sw-45.</title>
        <authorList>
            <person name="Musa H."/>
        </authorList>
    </citation>
    <scope>NUCLEOTIDE SEQUENCE [LARGE SCALE GENOMIC DNA]</scope>
    <source>
        <strain evidence="1 2">Sw-45</strain>
    </source>
</reference>
<dbReference type="RefSeq" id="WP_114335890.1">
    <property type="nucleotide sequence ID" value="NZ_QMDL01000005.1"/>
</dbReference>
<sequence length="213" mass="22985">MSMCHVGGFYKLVLAFLTVLVAGCASSLSRVDTWEGSLPAATEPAVLKAPGTIQVSEVNGKSMTSFLMDDLALDYGLLPGGNEVVFTYKTIWAKSGIVEDGESKVHVIETEPQVVRFDAEPGATYQFAVEKPESRRAAEAFSKNFSATIVNTDGDAVAEAAVWKGPADNRTPVFVGGESGYDGEAGNTLENMKRLWGEATDEEKKTFLRWAFE</sequence>
<dbReference type="Pfam" id="PF09829">
    <property type="entry name" value="DUF2057"/>
    <property type="match status" value="1"/>
</dbReference>
<evidence type="ECO:0000313" key="2">
    <source>
        <dbReference type="Proteomes" id="UP000265903"/>
    </source>
</evidence>